<dbReference type="EC" id="1.17.4.1" evidence="10"/>
<keyword evidence="5 10" id="KW-0547">Nucleotide-binding</keyword>
<dbReference type="GO" id="GO:0071897">
    <property type="term" value="P:DNA biosynthetic process"/>
    <property type="evidence" value="ECO:0007669"/>
    <property type="project" value="UniProtKB-KW"/>
</dbReference>
<evidence type="ECO:0000313" key="13">
    <source>
        <dbReference type="EMBL" id="BBA44773.1"/>
    </source>
</evidence>
<dbReference type="CDD" id="cd02888">
    <property type="entry name" value="RNR_II_dimer"/>
    <property type="match status" value="1"/>
</dbReference>
<evidence type="ECO:0000256" key="6">
    <source>
        <dbReference type="ARBA" id="ARBA00023002"/>
    </source>
</evidence>
<proteinExistence type="inferred from homology"/>
<dbReference type="GO" id="GO:0004748">
    <property type="term" value="F:ribonucleoside-diphosphate reductase activity, thioredoxin disulfide as acceptor"/>
    <property type="evidence" value="ECO:0007669"/>
    <property type="project" value="UniProtKB-EC"/>
</dbReference>
<dbReference type="AlphaFoldDB" id="A0A250LJQ3"/>
<organism evidence="13">
    <name type="scientific">Burkholderia contaminans</name>
    <dbReference type="NCBI Taxonomy" id="488447"/>
    <lineage>
        <taxon>Bacteria</taxon>
        <taxon>Pseudomonadati</taxon>
        <taxon>Pseudomonadota</taxon>
        <taxon>Betaproteobacteria</taxon>
        <taxon>Burkholderiales</taxon>
        <taxon>Burkholderiaceae</taxon>
        <taxon>Burkholderia</taxon>
        <taxon>Burkholderia cepacia complex</taxon>
    </lineage>
</organism>
<dbReference type="PANTHER" id="PTHR43371">
    <property type="entry name" value="VITAMIN B12-DEPENDENT RIBONUCLEOTIDE REDUCTASE"/>
    <property type="match status" value="1"/>
</dbReference>
<reference evidence="13" key="2">
    <citation type="journal article" date="2017" name="Genome Announc.">
        <title>High-Quality Draft Genome Sequence of Burkholderia contaminans CH-1, a Gram-Negative Bacterium That Metabolizes 2-Azahypoxanthine, a Plant Growth-Regulating Compound.</title>
        <authorList>
            <person name="Choi J.-H."/>
            <person name="Sugiura H."/>
            <person name="Moriuchi R."/>
            <person name="Kawagishi H."/>
            <person name="Dohra H."/>
        </authorList>
    </citation>
    <scope>NUCLEOTIDE SEQUENCE</scope>
    <source>
        <strain evidence="13">CH-1</strain>
    </source>
</reference>
<dbReference type="Gene3D" id="3.20.70.20">
    <property type="match status" value="1"/>
</dbReference>
<dbReference type="PRINTS" id="PR01183">
    <property type="entry name" value="RIBORDTASEM1"/>
</dbReference>
<comment type="similarity">
    <text evidence="2 10">Belongs to the ribonucleoside diphosphate reductase class-2 family.</text>
</comment>
<comment type="catalytic activity">
    <reaction evidence="9 10">
        <text>a 2'-deoxyribonucleoside 5'-diphosphate + [thioredoxin]-disulfide + H2O = a ribonucleoside 5'-diphosphate + [thioredoxin]-dithiol</text>
        <dbReference type="Rhea" id="RHEA:23252"/>
        <dbReference type="Rhea" id="RHEA-COMP:10698"/>
        <dbReference type="Rhea" id="RHEA-COMP:10700"/>
        <dbReference type="ChEBI" id="CHEBI:15377"/>
        <dbReference type="ChEBI" id="CHEBI:29950"/>
        <dbReference type="ChEBI" id="CHEBI:50058"/>
        <dbReference type="ChEBI" id="CHEBI:57930"/>
        <dbReference type="ChEBI" id="CHEBI:73316"/>
        <dbReference type="EC" id="1.17.4.1"/>
    </reaction>
</comment>
<evidence type="ECO:0000256" key="3">
    <source>
        <dbReference type="ARBA" id="ARBA00022628"/>
    </source>
</evidence>
<evidence type="ECO:0000256" key="5">
    <source>
        <dbReference type="ARBA" id="ARBA00022741"/>
    </source>
</evidence>
<dbReference type="EMBL" id="AP018359">
    <property type="protein sequence ID" value="BBA44773.1"/>
    <property type="molecule type" value="Genomic_DNA"/>
</dbReference>
<dbReference type="NCBIfam" id="TIGR02504">
    <property type="entry name" value="NrdJ_Z"/>
    <property type="match status" value="1"/>
</dbReference>
<dbReference type="InterPro" id="IPR013344">
    <property type="entry name" value="RNR_NrdJ/NrdZ"/>
</dbReference>
<dbReference type="GO" id="GO:0000166">
    <property type="term" value="F:nucleotide binding"/>
    <property type="evidence" value="ECO:0007669"/>
    <property type="project" value="UniProtKB-KW"/>
</dbReference>
<sequence length="620" mass="66995">MRSINDAGGQALTLGHPSSPSPAMDEQPLCTTVFAERYAQPGETSRAAVFQRVARALSLAEPPALRARAERTFFQNLQRGAIGAGRIMANAGATTGGTMVNCFVHPLAVPDDTPLQGVDAALAQALDDARLTLLMGGGIGYDFSPVPPAGAYERRLSPERGVCAAIDRFDAMCRALPFTGPRRGAQMGVLRCDHPDLLAFVTAKHGRARWPTFNLSVGITDAFMEAVAHDLPWALVHHAPRHAAAIASPRRPDGRYLHATVPARKVWQAIVNAARDSAEPGLLFLDTIRDANPLREHERIDATNPCGEQPLPPYGSCVLGPVDLPRFVHHPFGIDGEPRFDFAALADAVHIQVRLLDDVLDLTAWPLAAHAREAHRTRRIGVGVTGLGDALTMLRLRYDSVEARACARSIALTMREHAFAASAALAAERGAFPAYDPAAYLTGPAYRMRLPLKVHHAIQRHGLRNSHLLSFAPAGSVSLAFCDNCSNGIEPAVGWTQRRMVRTADGQARAFRVQNHAYRLFRALHGDRVALPDYFATAAEIAPIDHVAMLAVLQPCVDAGISKTVTMDSQCSLAQVDALFFAAWRDRLKGITVFRPDPRLASVVTDDTAQRRDGAVCIGC</sequence>
<keyword evidence="6 10" id="KW-0560">Oxidoreductase</keyword>
<reference evidence="13" key="1">
    <citation type="journal article" date="2016" name="Biosci. Biotechnol. Biochem.">
        <title>Bioconversion of AHX to AOH by resting cells of Burkholderia contaminans CH-1.</title>
        <authorList>
            <person name="Choi J.H."/>
            <person name="Kikuchi A."/>
            <person name="Pumkaeo P."/>
            <person name="Hirai H."/>
            <person name="Tokuyama S."/>
            <person name="Kawagishi H."/>
        </authorList>
    </citation>
    <scope>NUCLEOTIDE SEQUENCE</scope>
    <source>
        <strain evidence="13">CH-1</strain>
    </source>
</reference>
<feature type="domain" description="Ribonucleotide reductase large subunit C-terminal" evidence="12">
    <location>
        <begin position="121"/>
        <end position="593"/>
    </location>
</feature>
<evidence type="ECO:0000259" key="12">
    <source>
        <dbReference type="Pfam" id="PF02867"/>
    </source>
</evidence>
<dbReference type="Pfam" id="PF02867">
    <property type="entry name" value="Ribonuc_red_lgC"/>
    <property type="match status" value="1"/>
</dbReference>
<comment type="cofactor">
    <cofactor evidence="1 10">
        <name>adenosylcob(III)alamin</name>
        <dbReference type="ChEBI" id="CHEBI:18408"/>
    </cofactor>
</comment>
<gene>
    <name evidence="13" type="ORF">BCCH1_72770</name>
</gene>
<evidence type="ECO:0000256" key="7">
    <source>
        <dbReference type="ARBA" id="ARBA00023157"/>
    </source>
</evidence>
<keyword evidence="3 10" id="KW-0846">Cobalamin</keyword>
<protein>
    <recommendedName>
        <fullName evidence="10">Vitamin B12-dependent ribonucleotide reductase</fullName>
        <ecNumber evidence="10">1.17.4.1</ecNumber>
    </recommendedName>
</protein>
<dbReference type="InterPro" id="IPR050862">
    <property type="entry name" value="RdRp_reductase_class-2"/>
</dbReference>
<keyword evidence="4 10" id="KW-0237">DNA synthesis</keyword>
<dbReference type="SUPFAM" id="SSF51998">
    <property type="entry name" value="PFL-like glycyl radical enzymes"/>
    <property type="match status" value="1"/>
</dbReference>
<dbReference type="PANTHER" id="PTHR43371:SF1">
    <property type="entry name" value="RIBONUCLEOSIDE-DIPHOSPHATE REDUCTASE"/>
    <property type="match status" value="1"/>
</dbReference>
<comment type="function">
    <text evidence="10">Catalyzes the reduction of ribonucleotides to deoxyribonucleotides. May function to provide a pool of deoxyribonucleotide precursors for DNA repair during oxygen limitation and/or for immediate growth after restoration of oxygen.</text>
</comment>
<evidence type="ECO:0000256" key="2">
    <source>
        <dbReference type="ARBA" id="ARBA00007405"/>
    </source>
</evidence>
<keyword evidence="7" id="KW-1015">Disulfide bond</keyword>
<dbReference type="InterPro" id="IPR000788">
    <property type="entry name" value="RNR_lg_C"/>
</dbReference>
<evidence type="ECO:0000256" key="10">
    <source>
        <dbReference type="RuleBase" id="RU364064"/>
    </source>
</evidence>
<evidence type="ECO:0000256" key="11">
    <source>
        <dbReference type="SAM" id="MobiDB-lite"/>
    </source>
</evidence>
<evidence type="ECO:0000256" key="9">
    <source>
        <dbReference type="ARBA" id="ARBA00047754"/>
    </source>
</evidence>
<evidence type="ECO:0000256" key="8">
    <source>
        <dbReference type="ARBA" id="ARBA00023285"/>
    </source>
</evidence>
<name>A0A250LJQ3_9BURK</name>
<evidence type="ECO:0000256" key="4">
    <source>
        <dbReference type="ARBA" id="ARBA00022634"/>
    </source>
</evidence>
<accession>A0A250LJQ3</accession>
<dbReference type="NCBIfam" id="NF005401">
    <property type="entry name" value="PRK06948.1"/>
    <property type="match status" value="1"/>
</dbReference>
<keyword evidence="8 10" id="KW-0170">Cobalt</keyword>
<dbReference type="GO" id="GO:0031419">
    <property type="term" value="F:cobalamin binding"/>
    <property type="evidence" value="ECO:0007669"/>
    <property type="project" value="UniProtKB-KW"/>
</dbReference>
<evidence type="ECO:0000256" key="1">
    <source>
        <dbReference type="ARBA" id="ARBA00001922"/>
    </source>
</evidence>
<feature type="region of interest" description="Disordered" evidence="11">
    <location>
        <begin position="1"/>
        <end position="26"/>
    </location>
</feature>